<evidence type="ECO:0000313" key="1">
    <source>
        <dbReference type="EMBL" id="SEU03622.1"/>
    </source>
</evidence>
<dbReference type="AlphaFoldDB" id="A0A1I0J1I5"/>
<organism evidence="1 2">
    <name type="scientific">Hymenobacter actinosclerus</name>
    <dbReference type="NCBI Taxonomy" id="82805"/>
    <lineage>
        <taxon>Bacteria</taxon>
        <taxon>Pseudomonadati</taxon>
        <taxon>Bacteroidota</taxon>
        <taxon>Cytophagia</taxon>
        <taxon>Cytophagales</taxon>
        <taxon>Hymenobacteraceae</taxon>
        <taxon>Hymenobacter</taxon>
    </lineage>
</organism>
<evidence type="ECO:0008006" key="3">
    <source>
        <dbReference type="Google" id="ProtNLM"/>
    </source>
</evidence>
<accession>A0A1I0J1I5</accession>
<reference evidence="2" key="1">
    <citation type="submission" date="2016-10" db="EMBL/GenBank/DDBJ databases">
        <authorList>
            <person name="Varghese N."/>
            <person name="Submissions S."/>
        </authorList>
    </citation>
    <scope>NUCLEOTIDE SEQUENCE [LARGE SCALE GENOMIC DNA]</scope>
    <source>
        <strain evidence="2">DSM 15310</strain>
    </source>
</reference>
<evidence type="ECO:0000313" key="2">
    <source>
        <dbReference type="Proteomes" id="UP000198697"/>
    </source>
</evidence>
<keyword evidence="2" id="KW-1185">Reference proteome</keyword>
<dbReference type="InterPro" id="IPR021866">
    <property type="entry name" value="SpoIIAA-like"/>
</dbReference>
<gene>
    <name evidence="1" type="ORF">SAMN04487998_3603</name>
</gene>
<dbReference type="EMBL" id="FOHS01000006">
    <property type="protein sequence ID" value="SEU03622.1"/>
    <property type="molecule type" value="Genomic_DNA"/>
</dbReference>
<dbReference type="RefSeq" id="WP_092774114.1">
    <property type="nucleotide sequence ID" value="NZ_FOHS01000006.1"/>
</dbReference>
<dbReference type="OrthoDB" id="884362at2"/>
<dbReference type="Pfam" id="PF11964">
    <property type="entry name" value="SpoIIAA-like"/>
    <property type="match status" value="1"/>
</dbReference>
<dbReference type="Proteomes" id="UP000198697">
    <property type="component" value="Unassembled WGS sequence"/>
</dbReference>
<proteinExistence type="predicted"/>
<protein>
    <recommendedName>
        <fullName evidence="3">SpoIIAA-like</fullName>
    </recommendedName>
</protein>
<name>A0A1I0J1I5_9BACT</name>
<sequence>MPVTDYVLISFRPDLQLLIMRWTRVATPAEHRAGYEAALRLARAEQAGCWLIDLRSRGLADPTDLLWVLHDFRAELQATLSAAMRRIAYFTTPYHADTLAARLRELNADASDSLEIRVFVEEAPAYAWLGAG</sequence>